<evidence type="ECO:0000313" key="3">
    <source>
        <dbReference type="EMBL" id="KZP10797.1"/>
    </source>
</evidence>
<name>A0A165ZPR8_9AGAM</name>
<gene>
    <name evidence="3" type="ORF">FIBSPDRAFT_899444</name>
</gene>
<dbReference type="PANTHER" id="PTHR10039">
    <property type="entry name" value="AMELOGENIN"/>
    <property type="match status" value="1"/>
</dbReference>
<dbReference type="Proteomes" id="UP000076532">
    <property type="component" value="Unassembled WGS sequence"/>
</dbReference>
<dbReference type="InterPro" id="IPR027417">
    <property type="entry name" value="P-loop_NTPase"/>
</dbReference>
<dbReference type="Pfam" id="PF24883">
    <property type="entry name" value="NPHP3_N"/>
    <property type="match status" value="1"/>
</dbReference>
<dbReference type="Gene3D" id="3.40.50.300">
    <property type="entry name" value="P-loop containing nucleotide triphosphate hydrolases"/>
    <property type="match status" value="1"/>
</dbReference>
<evidence type="ECO:0000313" key="4">
    <source>
        <dbReference type="Proteomes" id="UP000076532"/>
    </source>
</evidence>
<dbReference type="EMBL" id="KV417673">
    <property type="protein sequence ID" value="KZP10797.1"/>
    <property type="molecule type" value="Genomic_DNA"/>
</dbReference>
<dbReference type="PANTHER" id="PTHR10039:SF16">
    <property type="entry name" value="GPI INOSITOL-DEACYLASE"/>
    <property type="match status" value="1"/>
</dbReference>
<evidence type="ECO:0000259" key="2">
    <source>
        <dbReference type="Pfam" id="PF24883"/>
    </source>
</evidence>
<dbReference type="AlphaFoldDB" id="A0A165ZPR8"/>
<keyword evidence="1" id="KW-0677">Repeat</keyword>
<proteinExistence type="predicted"/>
<dbReference type="OrthoDB" id="194358at2759"/>
<dbReference type="SUPFAM" id="SSF52540">
    <property type="entry name" value="P-loop containing nucleoside triphosphate hydrolases"/>
    <property type="match status" value="1"/>
</dbReference>
<keyword evidence="4" id="KW-1185">Reference proteome</keyword>
<accession>A0A165ZPR8</accession>
<dbReference type="STRING" id="436010.A0A165ZPR8"/>
<dbReference type="InterPro" id="IPR056884">
    <property type="entry name" value="NPHP3-like_N"/>
</dbReference>
<protein>
    <recommendedName>
        <fullName evidence="2">Nephrocystin 3-like N-terminal domain-containing protein</fullName>
    </recommendedName>
</protein>
<feature type="domain" description="Nephrocystin 3-like N-terminal" evidence="2">
    <location>
        <begin position="379"/>
        <end position="544"/>
    </location>
</feature>
<reference evidence="3 4" key="1">
    <citation type="journal article" date="2016" name="Mol. Biol. Evol.">
        <title>Comparative Genomics of Early-Diverging Mushroom-Forming Fungi Provides Insights into the Origins of Lignocellulose Decay Capabilities.</title>
        <authorList>
            <person name="Nagy L.G."/>
            <person name="Riley R."/>
            <person name="Tritt A."/>
            <person name="Adam C."/>
            <person name="Daum C."/>
            <person name="Floudas D."/>
            <person name="Sun H."/>
            <person name="Yadav J.S."/>
            <person name="Pangilinan J."/>
            <person name="Larsson K.H."/>
            <person name="Matsuura K."/>
            <person name="Barry K."/>
            <person name="Labutti K."/>
            <person name="Kuo R."/>
            <person name="Ohm R.A."/>
            <person name="Bhattacharya S.S."/>
            <person name="Shirouzu T."/>
            <person name="Yoshinaga Y."/>
            <person name="Martin F.M."/>
            <person name="Grigoriev I.V."/>
            <person name="Hibbett D.S."/>
        </authorList>
    </citation>
    <scope>NUCLEOTIDE SEQUENCE [LARGE SCALE GENOMIC DNA]</scope>
    <source>
        <strain evidence="3 4">CBS 109695</strain>
    </source>
</reference>
<sequence length="724" mass="80490">MQRVSSTHSALPNLSCFILSPNTARPSDMLAATGLNRNGASTTSVRSLEIQTPVTSMFSAKSLELQLVDDQLKTGKFANPHHYAVLLIDGSHFNISSTLKIAIFRKRRLHKDSLVAQYTGQGRDFLDRDTKYLLTDETGSRTDLRLSINIDLISIPPADFIKSVTDNAAGLQSVGTSETAQALGGLGLQIFQILEKIVPAIDTISDAHPVLKMTWTVLSAAFKAVKSQMDQDAAVCDLAKSLQEILGAANVCPELARIEDTDDVITEIRRAALEGALLIAEYVGTTSLAGRTAKHQLSDMSDRITQCQKQYTDLGGKFDRRVQLETRAMVKEMQETVKETDARVQWIQDVQMEENIERWMDAPDTSPNFNAARKKHQPDTGSWFLDGSAFARWKDHPDILLWLHGGPGCGKTVLCAAAIQAIIDFCDSKASTGYAYFFFDGRSAEAALLVHDKFVRSIIMQLAHRCDGVPVALAEMYQKCDKGSRQPRIELLEATLLRILNSFTDVYIAIDSLDECAERPEVIQWIQSIASKASGQLHMVMSSRPESEIMQGLRELSQLEEIGIFGHQTEPDIQSFLNKRLSQRDAAKWTNAQKDMIKETLSDGADGMFRWVALQADHLIKCASPQDLKKGLKALPRDLNESYARTLAESPDPANLKRLLQWLAYSRRAMSIKELAEVSVIDFGDDDYGWPVYEADRRFADPNHVLSLCYGLVTEVEDHGAPRH</sequence>
<organism evidence="3 4">
    <name type="scientific">Athelia psychrophila</name>
    <dbReference type="NCBI Taxonomy" id="1759441"/>
    <lineage>
        <taxon>Eukaryota</taxon>
        <taxon>Fungi</taxon>
        <taxon>Dikarya</taxon>
        <taxon>Basidiomycota</taxon>
        <taxon>Agaricomycotina</taxon>
        <taxon>Agaricomycetes</taxon>
        <taxon>Agaricomycetidae</taxon>
        <taxon>Atheliales</taxon>
        <taxon>Atheliaceae</taxon>
        <taxon>Athelia</taxon>
    </lineage>
</organism>
<evidence type="ECO:0000256" key="1">
    <source>
        <dbReference type="ARBA" id="ARBA00022737"/>
    </source>
</evidence>